<dbReference type="RefSeq" id="WP_093549739.1">
    <property type="nucleotide sequence ID" value="NZ_JAVSGH010000007.1"/>
</dbReference>
<gene>
    <name evidence="1" type="ORF">ROS62_08280</name>
</gene>
<protein>
    <submittedName>
        <fullName evidence="1">Uncharacterized protein</fullName>
    </submittedName>
</protein>
<reference evidence="1" key="1">
    <citation type="submission" date="2024-05" db="EMBL/GenBank/DDBJ databases">
        <title>30 novel species of actinomycetes from the DSMZ collection.</title>
        <authorList>
            <person name="Nouioui I."/>
        </authorList>
    </citation>
    <scope>NUCLEOTIDE SEQUENCE</scope>
    <source>
        <strain evidence="1">DSM 41972</strain>
    </source>
</reference>
<organism evidence="1 2">
    <name type="scientific">Streptomyces althioticus subsp. attaecolombicae</name>
    <dbReference type="NCBI Taxonomy" id="3075534"/>
    <lineage>
        <taxon>Bacteria</taxon>
        <taxon>Bacillati</taxon>
        <taxon>Actinomycetota</taxon>
        <taxon>Actinomycetes</taxon>
        <taxon>Kitasatosporales</taxon>
        <taxon>Streptomycetaceae</taxon>
        <taxon>Streptomyces</taxon>
        <taxon>Streptomyces althioticus group</taxon>
    </lineage>
</organism>
<accession>A0ABU3HYH1</accession>
<evidence type="ECO:0000313" key="2">
    <source>
        <dbReference type="Proteomes" id="UP001181313"/>
    </source>
</evidence>
<dbReference type="EMBL" id="JAVSGH010000007">
    <property type="protein sequence ID" value="MDT3724886.1"/>
    <property type="molecule type" value="Genomic_DNA"/>
</dbReference>
<evidence type="ECO:0000313" key="1">
    <source>
        <dbReference type="EMBL" id="MDT3724886.1"/>
    </source>
</evidence>
<keyword evidence="2" id="KW-1185">Reference proteome</keyword>
<proteinExistence type="predicted"/>
<name>A0ABU3HYH1_9ACTN</name>
<sequence length="199" mass="21659">MEPTARPRSAALLPVEGGRDVRVHLGAHRRLASEHWLLSTLPEYDRARARQEWTDHRIALLPMGTLVSAVRLPARLVLAVAGCRGVCGEVDRFLAEALEGGPVICDPNGRRFYALVPASMPATWRAAAEEWQSAEVECLGRNSYLGVPRLDVTEPDVRVGSYWSVPMSSAASLCGPLAVARLIAAGWHEVRGRGDCEEA</sequence>
<dbReference type="Proteomes" id="UP001181313">
    <property type="component" value="Unassembled WGS sequence"/>
</dbReference>
<comment type="caution">
    <text evidence="1">The sequence shown here is derived from an EMBL/GenBank/DDBJ whole genome shotgun (WGS) entry which is preliminary data.</text>
</comment>